<evidence type="ECO:0000313" key="2">
    <source>
        <dbReference type="EMBL" id="GAA4049531.1"/>
    </source>
</evidence>
<gene>
    <name evidence="2" type="ORF">GCM10022388_14330</name>
</gene>
<dbReference type="EMBL" id="BAABCS010000015">
    <property type="protein sequence ID" value="GAA4049531.1"/>
    <property type="molecule type" value="Genomic_DNA"/>
</dbReference>
<name>A0ABP7UPZ9_9FLAO</name>
<protein>
    <recommendedName>
        <fullName evidence="4">TonB-dependent receptor plug domain-containing protein</fullName>
    </recommendedName>
</protein>
<keyword evidence="1" id="KW-0732">Signal</keyword>
<comment type="caution">
    <text evidence="2">The sequence shown here is derived from an EMBL/GenBank/DDBJ whole genome shotgun (WGS) entry which is preliminary data.</text>
</comment>
<evidence type="ECO:0008006" key="4">
    <source>
        <dbReference type="Google" id="ProtNLM"/>
    </source>
</evidence>
<reference evidence="3" key="1">
    <citation type="journal article" date="2019" name="Int. J. Syst. Evol. Microbiol.">
        <title>The Global Catalogue of Microorganisms (GCM) 10K type strain sequencing project: providing services to taxonomists for standard genome sequencing and annotation.</title>
        <authorList>
            <consortium name="The Broad Institute Genomics Platform"/>
            <consortium name="The Broad Institute Genome Sequencing Center for Infectious Disease"/>
            <person name="Wu L."/>
            <person name="Ma J."/>
        </authorList>
    </citation>
    <scope>NUCLEOTIDE SEQUENCE [LARGE SCALE GENOMIC DNA]</scope>
    <source>
        <strain evidence="3">JCM 17068</strain>
    </source>
</reference>
<dbReference type="Gene3D" id="2.60.40.1930">
    <property type="match status" value="1"/>
</dbReference>
<accession>A0ABP7UPZ9</accession>
<keyword evidence="3" id="KW-1185">Reference proteome</keyword>
<dbReference type="Proteomes" id="UP001500426">
    <property type="component" value="Unassembled WGS sequence"/>
</dbReference>
<evidence type="ECO:0000256" key="1">
    <source>
        <dbReference type="SAM" id="SignalP"/>
    </source>
</evidence>
<feature type="chain" id="PRO_5045910572" description="TonB-dependent receptor plug domain-containing protein" evidence="1">
    <location>
        <begin position="22"/>
        <end position="567"/>
    </location>
</feature>
<feature type="signal peptide" evidence="1">
    <location>
        <begin position="1"/>
        <end position="21"/>
    </location>
</feature>
<proteinExistence type="predicted"/>
<evidence type="ECO:0000313" key="3">
    <source>
        <dbReference type="Proteomes" id="UP001500426"/>
    </source>
</evidence>
<sequence length="567" mass="65188">MDRLKKILIVVFIIASSNIWAQKDTPTISTSETVYLHLNSTSFVSGETLFYKLYCLNPENYKESKISKVAYLELIGANNQVLFKHKLFLNNGITQGDFFIPSTIKTGTYKLLAYTKWMQNKLESKSFESEITIINPFQSDSENKISSKNSIINESLEVLNSGITINLDKKKFTIRELINLKFSFQDEFLKKGNYSLSVRKVQDLPSISKINPTDFKNSDAVQKIVLDENNYILPELRGEIISGKISSKDNLNSISNISVSLSIPGKSFTTKLVKTNADGKFYFSIDKAYFDSNIIIQIADKSKDEFILYVDDSFTLNKSNLKFENDFSLSSNLKSVIEEHSIASQIDNTYYTKKADTLAKINYPTLFYEPFVNEYILDNYNRFPTIKETIIEVVKEVNYDKNDGKYSLRLNDYDPNTQINESPLVLIDGLVVQDINELFEYKASDIYKICTINTGYAYGNKLYSGLISFITKKQDFESKLNGDFIVKRKIELPLLKKNYFKPNYTDKSTLDRIPDYRYQLLWLPELDINASNISFYTSDKIGKFEIVIEGFSDEGIPVYLKKYFVVE</sequence>
<organism evidence="2 3">
    <name type="scientific">Flavobacterium chungnamense</name>
    <dbReference type="NCBI Taxonomy" id="706182"/>
    <lineage>
        <taxon>Bacteria</taxon>
        <taxon>Pseudomonadati</taxon>
        <taxon>Bacteroidota</taxon>
        <taxon>Flavobacteriia</taxon>
        <taxon>Flavobacteriales</taxon>
        <taxon>Flavobacteriaceae</taxon>
        <taxon>Flavobacterium</taxon>
    </lineage>
</organism>